<accession>X1SQ40</accession>
<organism evidence="1">
    <name type="scientific">marine sediment metagenome</name>
    <dbReference type="NCBI Taxonomy" id="412755"/>
    <lineage>
        <taxon>unclassified sequences</taxon>
        <taxon>metagenomes</taxon>
        <taxon>ecological metagenomes</taxon>
    </lineage>
</organism>
<name>X1SQ40_9ZZZZ</name>
<evidence type="ECO:0000313" key="1">
    <source>
        <dbReference type="EMBL" id="GAI81266.1"/>
    </source>
</evidence>
<proteinExistence type="predicted"/>
<feature type="non-terminal residue" evidence="1">
    <location>
        <position position="36"/>
    </location>
</feature>
<dbReference type="EMBL" id="BARW01012177">
    <property type="protein sequence ID" value="GAI81266.1"/>
    <property type="molecule type" value="Genomic_DNA"/>
</dbReference>
<dbReference type="AlphaFoldDB" id="X1SQ40"/>
<comment type="caution">
    <text evidence="1">The sequence shown here is derived from an EMBL/GenBank/DDBJ whole genome shotgun (WGS) entry which is preliminary data.</text>
</comment>
<sequence>MKRSKADLINYRIQRAFESLDEAKILAQKNHWNTVA</sequence>
<gene>
    <name evidence="1" type="ORF">S12H4_23081</name>
</gene>
<evidence type="ECO:0008006" key="2">
    <source>
        <dbReference type="Google" id="ProtNLM"/>
    </source>
</evidence>
<reference evidence="1" key="1">
    <citation type="journal article" date="2014" name="Front. Microbiol.">
        <title>High frequency of phylogenetically diverse reductive dehalogenase-homologous genes in deep subseafloor sedimentary metagenomes.</title>
        <authorList>
            <person name="Kawai M."/>
            <person name="Futagami T."/>
            <person name="Toyoda A."/>
            <person name="Takaki Y."/>
            <person name="Nishi S."/>
            <person name="Hori S."/>
            <person name="Arai W."/>
            <person name="Tsubouchi T."/>
            <person name="Morono Y."/>
            <person name="Uchiyama I."/>
            <person name="Ito T."/>
            <person name="Fujiyama A."/>
            <person name="Inagaki F."/>
            <person name="Takami H."/>
        </authorList>
    </citation>
    <scope>NUCLEOTIDE SEQUENCE</scope>
    <source>
        <strain evidence="1">Expedition CK06-06</strain>
    </source>
</reference>
<protein>
    <recommendedName>
        <fullName evidence="2">HEPN domain-containing protein</fullName>
    </recommendedName>
</protein>